<keyword evidence="2" id="KW-1185">Reference proteome</keyword>
<accession>A0A0C9TPH5</accession>
<proteinExistence type="predicted"/>
<dbReference type="Proteomes" id="UP000053647">
    <property type="component" value="Unassembled WGS sequence"/>
</dbReference>
<gene>
    <name evidence="1" type="ORF">PAXINDRAFT_14669</name>
</gene>
<dbReference type="OrthoDB" id="2691851at2759"/>
<evidence type="ECO:0000313" key="2">
    <source>
        <dbReference type="Proteomes" id="UP000053647"/>
    </source>
</evidence>
<name>A0A0C9TPH5_PAXIN</name>
<organism evidence="1 2">
    <name type="scientific">Paxillus involutus ATCC 200175</name>
    <dbReference type="NCBI Taxonomy" id="664439"/>
    <lineage>
        <taxon>Eukaryota</taxon>
        <taxon>Fungi</taxon>
        <taxon>Dikarya</taxon>
        <taxon>Basidiomycota</taxon>
        <taxon>Agaricomycotina</taxon>
        <taxon>Agaricomycetes</taxon>
        <taxon>Agaricomycetidae</taxon>
        <taxon>Boletales</taxon>
        <taxon>Paxilineae</taxon>
        <taxon>Paxillaceae</taxon>
        <taxon>Paxillus</taxon>
    </lineage>
</organism>
<reference evidence="2" key="2">
    <citation type="submission" date="2015-01" db="EMBL/GenBank/DDBJ databases">
        <title>Evolutionary Origins and Diversification of the Mycorrhizal Mutualists.</title>
        <authorList>
            <consortium name="DOE Joint Genome Institute"/>
            <consortium name="Mycorrhizal Genomics Consortium"/>
            <person name="Kohler A."/>
            <person name="Kuo A."/>
            <person name="Nagy L.G."/>
            <person name="Floudas D."/>
            <person name="Copeland A."/>
            <person name="Barry K.W."/>
            <person name="Cichocki N."/>
            <person name="Veneault-Fourrey C."/>
            <person name="LaButti K."/>
            <person name="Lindquist E.A."/>
            <person name="Lipzen A."/>
            <person name="Lundell T."/>
            <person name="Morin E."/>
            <person name="Murat C."/>
            <person name="Riley R."/>
            <person name="Ohm R."/>
            <person name="Sun H."/>
            <person name="Tunlid A."/>
            <person name="Henrissat B."/>
            <person name="Grigoriev I.V."/>
            <person name="Hibbett D.S."/>
            <person name="Martin F."/>
        </authorList>
    </citation>
    <scope>NUCLEOTIDE SEQUENCE [LARGE SCALE GENOMIC DNA]</scope>
    <source>
        <strain evidence="2">ATCC 200175</strain>
    </source>
</reference>
<protein>
    <submittedName>
        <fullName evidence="1">Uncharacterized protein</fullName>
    </submittedName>
</protein>
<dbReference type="EMBL" id="KN819363">
    <property type="protein sequence ID" value="KIJ12468.1"/>
    <property type="molecule type" value="Genomic_DNA"/>
</dbReference>
<dbReference type="AlphaFoldDB" id="A0A0C9TPH5"/>
<evidence type="ECO:0000313" key="1">
    <source>
        <dbReference type="EMBL" id="KIJ12468.1"/>
    </source>
</evidence>
<dbReference type="HOGENOM" id="CLU_1865755_0_0_1"/>
<sequence>MGRHWLTSRHPYDIEIGRLVAFPNLMSLLVSAERFSLLDLGDDALELEFAFLRMTGGHNNSVNYRQALDRLGAARDIGGVFAHQPDIATGHRRLNLSRAEGVDHISRAHWVGDTVVGHCNLTKTMEGQGLPRLLGIS</sequence>
<reference evidence="1 2" key="1">
    <citation type="submission" date="2014-06" db="EMBL/GenBank/DDBJ databases">
        <authorList>
            <consortium name="DOE Joint Genome Institute"/>
            <person name="Kuo A."/>
            <person name="Kohler A."/>
            <person name="Nagy L.G."/>
            <person name="Floudas D."/>
            <person name="Copeland A."/>
            <person name="Barry K.W."/>
            <person name="Cichocki N."/>
            <person name="Veneault-Fourrey C."/>
            <person name="LaButti K."/>
            <person name="Lindquist E.A."/>
            <person name="Lipzen A."/>
            <person name="Lundell T."/>
            <person name="Morin E."/>
            <person name="Murat C."/>
            <person name="Sun H."/>
            <person name="Tunlid A."/>
            <person name="Henrissat B."/>
            <person name="Grigoriev I.V."/>
            <person name="Hibbett D.S."/>
            <person name="Martin F."/>
            <person name="Nordberg H.P."/>
            <person name="Cantor M.N."/>
            <person name="Hua S.X."/>
        </authorList>
    </citation>
    <scope>NUCLEOTIDE SEQUENCE [LARGE SCALE GENOMIC DNA]</scope>
    <source>
        <strain evidence="1 2">ATCC 200175</strain>
    </source>
</reference>